<evidence type="ECO:0000313" key="2">
    <source>
        <dbReference type="EMBL" id="KAJ1524887.1"/>
    </source>
</evidence>
<dbReference type="AlphaFoldDB" id="A0AAV7XHJ0"/>
<reference evidence="2" key="1">
    <citation type="submission" date="2022-12" db="EMBL/GenBank/DDBJ databases">
        <title>Chromosome-level genome assembly of the bean flower thrips Megalurothrips usitatus.</title>
        <authorList>
            <person name="Ma L."/>
            <person name="Liu Q."/>
            <person name="Li H."/>
            <person name="Cai W."/>
        </authorList>
    </citation>
    <scope>NUCLEOTIDE SEQUENCE</scope>
    <source>
        <strain evidence="2">Cailab_2022a</strain>
    </source>
</reference>
<proteinExistence type="predicted"/>
<gene>
    <name evidence="2" type="ORF">ONE63_009751</name>
</gene>
<dbReference type="Proteomes" id="UP001075354">
    <property type="component" value="Chromosome 8"/>
</dbReference>
<comment type="caution">
    <text evidence="2">The sequence shown here is derived from an EMBL/GenBank/DDBJ whole genome shotgun (WGS) entry which is preliminary data.</text>
</comment>
<feature type="region of interest" description="Disordered" evidence="1">
    <location>
        <begin position="392"/>
        <end position="444"/>
    </location>
</feature>
<keyword evidence="3" id="KW-1185">Reference proteome</keyword>
<evidence type="ECO:0000256" key="1">
    <source>
        <dbReference type="SAM" id="MobiDB-lite"/>
    </source>
</evidence>
<feature type="region of interest" description="Disordered" evidence="1">
    <location>
        <begin position="363"/>
        <end position="382"/>
    </location>
</feature>
<name>A0AAV7XHJ0_9NEOP</name>
<evidence type="ECO:0000313" key="3">
    <source>
        <dbReference type="Proteomes" id="UP001075354"/>
    </source>
</evidence>
<protein>
    <submittedName>
        <fullName evidence="2">Uncharacterized protein</fullName>
    </submittedName>
</protein>
<organism evidence="2 3">
    <name type="scientific">Megalurothrips usitatus</name>
    <name type="common">bean blossom thrips</name>
    <dbReference type="NCBI Taxonomy" id="439358"/>
    <lineage>
        <taxon>Eukaryota</taxon>
        <taxon>Metazoa</taxon>
        <taxon>Ecdysozoa</taxon>
        <taxon>Arthropoda</taxon>
        <taxon>Hexapoda</taxon>
        <taxon>Insecta</taxon>
        <taxon>Pterygota</taxon>
        <taxon>Neoptera</taxon>
        <taxon>Paraneoptera</taxon>
        <taxon>Thysanoptera</taxon>
        <taxon>Terebrantia</taxon>
        <taxon>Thripoidea</taxon>
        <taxon>Thripidae</taxon>
        <taxon>Megalurothrips</taxon>
    </lineage>
</organism>
<sequence>MPKKSKRKCFTRSKCHKYALKNAPVPALNAIVSRELSDGTCGGVHVNVNDNDNPLNENTTIGVHSGLITALPNSDTPSEFDMNGVMVEDCVGVAATHISDSVEGESTVSVEKSVQSPCGSNICSTDLLVEEVTDPARNVCYSTGEELILDDILSMAQGLGAADNRYGILLVGVPESTKPPEEVQSVMSKWKDVDEILKPLLPLHIKTHIENDSLSILSLSRSAIKVIQRMLLFKPDGVLEVYVHGKLVKNHHPIYTKVGPLPSIRKMSAKVASNKVQSVIKIMRDFQTCMGASDKKYEKMWATYPGAFIEDGFQEYRYQKTLRPYDCDYLVGQRILRCAFCSNVQRNLFKKLKRAALVDEDAIPQKKPKSSKRETHINEDVISPDELSSCKRTVPVVKDRNPSKKKPISNSSGKMKRPKKKQETNSHQKLDHDSQEVGLSGDACPVGISLFDTLV</sequence>
<dbReference type="EMBL" id="JAPTSV010000008">
    <property type="protein sequence ID" value="KAJ1524887.1"/>
    <property type="molecule type" value="Genomic_DNA"/>
</dbReference>
<accession>A0AAV7XHJ0</accession>
<feature type="compositionally biased region" description="Basic and acidic residues" evidence="1">
    <location>
        <begin position="421"/>
        <end position="435"/>
    </location>
</feature>